<keyword evidence="3 10" id="KW-0813">Transport</keyword>
<dbReference type="InterPro" id="IPR045546">
    <property type="entry name" value="Exportin-T_C"/>
</dbReference>
<dbReference type="EMBL" id="VRMN01000004">
    <property type="protein sequence ID" value="KAA8494796.1"/>
    <property type="molecule type" value="Genomic_DNA"/>
</dbReference>
<feature type="domain" description="Exportin-T C-terminal" evidence="13">
    <location>
        <begin position="603"/>
        <end position="784"/>
    </location>
</feature>
<dbReference type="Gene3D" id="1.25.10.10">
    <property type="entry name" value="Leucine-rich Repeat Variant"/>
    <property type="match status" value="1"/>
</dbReference>
<comment type="similarity">
    <text evidence="10">Belongs to the exportin family.</text>
</comment>
<dbReference type="InterPro" id="IPR011989">
    <property type="entry name" value="ARM-like"/>
</dbReference>
<feature type="domain" description="Exportin-1/Importin-beta-like" evidence="12">
    <location>
        <begin position="137"/>
        <end position="278"/>
    </location>
</feature>
<dbReference type="AlphaFoldDB" id="A0A5J4YTW1"/>
<dbReference type="InterPro" id="IPR016024">
    <property type="entry name" value="ARM-type_fold"/>
</dbReference>
<evidence type="ECO:0000256" key="5">
    <source>
        <dbReference type="ARBA" id="ARBA00022555"/>
    </source>
</evidence>
<gene>
    <name evidence="14" type="ORF">FVE85_3037</name>
</gene>
<evidence type="ECO:0000259" key="12">
    <source>
        <dbReference type="Pfam" id="PF08389"/>
    </source>
</evidence>
<evidence type="ECO:0000313" key="15">
    <source>
        <dbReference type="Proteomes" id="UP000324585"/>
    </source>
</evidence>
<dbReference type="Proteomes" id="UP000324585">
    <property type="component" value="Unassembled WGS sequence"/>
</dbReference>
<evidence type="ECO:0000256" key="3">
    <source>
        <dbReference type="ARBA" id="ARBA00022448"/>
    </source>
</evidence>
<feature type="domain" description="Exportin-T C-terminal" evidence="13">
    <location>
        <begin position="827"/>
        <end position="1034"/>
    </location>
</feature>
<dbReference type="GO" id="GO:0005737">
    <property type="term" value="C:cytoplasm"/>
    <property type="evidence" value="ECO:0007669"/>
    <property type="project" value="UniProtKB-SubCell"/>
</dbReference>
<evidence type="ECO:0000256" key="10">
    <source>
        <dbReference type="RuleBase" id="RU366037"/>
    </source>
</evidence>
<comment type="function">
    <text evidence="10">tRNA nucleus export receptor which facilitates tRNA translocation across the nuclear pore complex.</text>
</comment>
<dbReference type="SUPFAM" id="SSF48371">
    <property type="entry name" value="ARM repeat"/>
    <property type="match status" value="1"/>
</dbReference>
<keyword evidence="7 10" id="KW-0539">Nucleus</keyword>
<keyword evidence="4 10" id="KW-0963">Cytoplasm</keyword>
<dbReference type="GO" id="GO:0000049">
    <property type="term" value="F:tRNA binding"/>
    <property type="evidence" value="ECO:0007669"/>
    <property type="project" value="UniProtKB-UniRule"/>
</dbReference>
<dbReference type="PANTHER" id="PTHR15952">
    <property type="entry name" value="EXPORTIN-T/LOS1"/>
    <property type="match status" value="1"/>
</dbReference>
<keyword evidence="15" id="KW-1185">Reference proteome</keyword>
<dbReference type="PANTHER" id="PTHR15952:SF11">
    <property type="entry name" value="EXPORTIN-T"/>
    <property type="match status" value="1"/>
</dbReference>
<keyword evidence="5 10" id="KW-0820">tRNA-binding</keyword>
<evidence type="ECO:0000259" key="13">
    <source>
        <dbReference type="Pfam" id="PF19282"/>
    </source>
</evidence>
<dbReference type="Pfam" id="PF08389">
    <property type="entry name" value="Xpo1"/>
    <property type="match status" value="1"/>
</dbReference>
<dbReference type="OrthoDB" id="26399at2759"/>
<sequence>MDDFEAAVLLALNPAADRALVGQAVRYTDAVRVSPEGWRFCLEKLMQPYQAATKFWCLGVLAERYVASSARRHEAHTAAASKDHPNAAADLVRSGSSTAPPICIVSDDVIQPQDRALFRQACLMYLAFLTEREASAPSFLKNKLAQLIALVVRYDYPHEWPNVFFELIQFVENGPGALATRVELFFRIMRGVDEEVTSLSAFQQNKHHSMTVREGLRSSAIIGLTNIWHGCIRTDEQANERFAVWALDTLKRYSEWIDITLVLQDSTIGFISSMLGAERMGRYNKIHASCASALSAIVSKRMGVEDKMNLLERLQVLDLLRDMITDKALLEESGTHEESELGLRSARVEIAAVVNKLASEALEGMKVLLDDIRPVHIVRAALMVAIRLLSGEDGEQEVLEESVALISSYVLICKRDVAAVSGSGPGAQNGRGPERPGINLAQGQLDKFSDDDGLRQISVVTMENMRFPDNYDPAASEDDDLTGFATLRKLLLKVFRNIAVVAPNSIFAATQDMIRRVLREPSPAPADMELVFTLVQNLYELMPDKPAAQELVLGILSAQQFSQSIVMRSTSKALGNSSSFAGPAAAVSSSAGPPTSTDASRDHQMASVALMYLELATRAHRLLQEEQNTATLLLVLETFFGERGLRSRDGYTRSRSAHLLVKFVRTLRFVISSKALDAVLNTITPLLAIEDSSFLSVEDEYSLFEACGLVLGAADIAGVTSGSGDEQNARMAMYLRALLTPLIAAMSAAGGSGQEALERGVHSLKAAGALSKGFVAYVPMSPTNSTPLHSPRLLDSSPSKSQPFQRSQQGQQSADGGASSMNDSVADMQRTAAAKTLWLECLEAVMALRLRYPAHRELNKGVLFFYHRMVETAGADILRGFSESIAALLGGVSSPPDIMGVLLLVNQVVLKFQAQAAAVLDELFGPLVTVCVQYLPDVSMCAEPNAPQSEEERERIELVRAFVMLLFVVLESPLAPVMVSARNVRLLKDVTMFVLQTGHGNFLDGKATTMSTVRQTFQVVVAMSKLWITSTSPFARASGSGPGEVMIAAASTAPAVLKEVTELVLAHAAGMCVQCGQRLAMLISAQVVSAHAARSVVKEVVALEAALLESPPSIHTAFNDQLIRALSASVPGYSADTHKQYTALLLTSGREDDATRMLMAMILAERTAS</sequence>
<feature type="compositionally biased region" description="Low complexity" evidence="11">
    <location>
        <begin position="801"/>
        <end position="820"/>
    </location>
</feature>
<dbReference type="InterPro" id="IPR013598">
    <property type="entry name" value="Exportin-1/Importin-b-like"/>
</dbReference>
<evidence type="ECO:0000256" key="1">
    <source>
        <dbReference type="ARBA" id="ARBA00004496"/>
    </source>
</evidence>
<name>A0A5J4YTW1_PORPP</name>
<keyword evidence="6 10" id="KW-0694">RNA-binding</keyword>
<evidence type="ECO:0000256" key="2">
    <source>
        <dbReference type="ARBA" id="ARBA00018928"/>
    </source>
</evidence>
<dbReference type="GO" id="GO:0005643">
    <property type="term" value="C:nuclear pore"/>
    <property type="evidence" value="ECO:0007669"/>
    <property type="project" value="TreeGrafter"/>
</dbReference>
<comment type="caution">
    <text evidence="14">The sequence shown here is derived from an EMBL/GenBank/DDBJ whole genome shotgun (WGS) entry which is preliminary data.</text>
</comment>
<accession>A0A5J4YTW1</accession>
<organism evidence="14 15">
    <name type="scientific">Porphyridium purpureum</name>
    <name type="common">Red alga</name>
    <name type="synonym">Porphyridium cruentum</name>
    <dbReference type="NCBI Taxonomy" id="35688"/>
    <lineage>
        <taxon>Eukaryota</taxon>
        <taxon>Rhodophyta</taxon>
        <taxon>Bangiophyceae</taxon>
        <taxon>Porphyridiales</taxon>
        <taxon>Porphyridiaceae</taxon>
        <taxon>Porphyridium</taxon>
    </lineage>
</organism>
<evidence type="ECO:0000256" key="4">
    <source>
        <dbReference type="ARBA" id="ARBA00022490"/>
    </source>
</evidence>
<proteinExistence type="inferred from homology"/>
<feature type="region of interest" description="Disordered" evidence="11">
    <location>
        <begin position="786"/>
        <end position="822"/>
    </location>
</feature>
<evidence type="ECO:0000313" key="14">
    <source>
        <dbReference type="EMBL" id="KAA8494796.1"/>
    </source>
</evidence>
<reference evidence="15" key="1">
    <citation type="journal article" date="2019" name="Nat. Commun.">
        <title>Expansion of phycobilisome linker gene families in mesophilic red algae.</title>
        <authorList>
            <person name="Lee J."/>
            <person name="Kim D."/>
            <person name="Bhattacharya D."/>
            <person name="Yoon H.S."/>
        </authorList>
    </citation>
    <scope>NUCLEOTIDE SEQUENCE [LARGE SCALE GENOMIC DNA]</scope>
    <source>
        <strain evidence="15">CCMP 1328</strain>
    </source>
</reference>
<evidence type="ECO:0000256" key="6">
    <source>
        <dbReference type="ARBA" id="ARBA00022884"/>
    </source>
</evidence>
<evidence type="ECO:0000256" key="7">
    <source>
        <dbReference type="ARBA" id="ARBA00023242"/>
    </source>
</evidence>
<dbReference type="GO" id="GO:0031267">
    <property type="term" value="F:small GTPase binding"/>
    <property type="evidence" value="ECO:0007669"/>
    <property type="project" value="InterPro"/>
</dbReference>
<dbReference type="GO" id="GO:0071528">
    <property type="term" value="P:tRNA re-export from nucleus"/>
    <property type="evidence" value="ECO:0007669"/>
    <property type="project" value="UniProtKB-UniRule"/>
</dbReference>
<dbReference type="OMA" id="CALIDCH"/>
<dbReference type="Pfam" id="PF19282">
    <property type="entry name" value="Exportin-T"/>
    <property type="match status" value="2"/>
</dbReference>
<dbReference type="GO" id="GO:0016363">
    <property type="term" value="C:nuclear matrix"/>
    <property type="evidence" value="ECO:0007669"/>
    <property type="project" value="TreeGrafter"/>
</dbReference>
<evidence type="ECO:0000256" key="11">
    <source>
        <dbReference type="SAM" id="MobiDB-lite"/>
    </source>
</evidence>
<evidence type="ECO:0000256" key="9">
    <source>
        <dbReference type="ARBA" id="ARBA00032199"/>
    </source>
</evidence>
<comment type="subcellular location">
    <subcellularLocation>
        <location evidence="1 10">Cytoplasm</location>
    </subcellularLocation>
    <subcellularLocation>
        <location evidence="10">Nucleus</location>
    </subcellularLocation>
    <text evidence="10">Shuttles between the nucleus and the cytoplasm.</text>
</comment>
<evidence type="ECO:0000256" key="8">
    <source>
        <dbReference type="ARBA" id="ARBA00029784"/>
    </source>
</evidence>
<dbReference type="InterPro" id="IPR040017">
    <property type="entry name" value="XPOT"/>
</dbReference>
<protein>
    <recommendedName>
        <fullName evidence="2 10">Exportin-T</fullName>
    </recommendedName>
    <alternativeName>
        <fullName evidence="8 10">Exportin(tRNA)</fullName>
    </alternativeName>
    <alternativeName>
        <fullName evidence="9 10">tRNA exportin</fullName>
    </alternativeName>
</protein>